<evidence type="ECO:0000313" key="1">
    <source>
        <dbReference type="EMBL" id="NLR75598.1"/>
    </source>
</evidence>
<dbReference type="RefSeq" id="WP_168877253.1">
    <property type="nucleotide sequence ID" value="NZ_JABAIM010000002.1"/>
</dbReference>
<protein>
    <submittedName>
        <fullName evidence="1">Uncharacterized protein</fullName>
    </submittedName>
</protein>
<dbReference type="Proteomes" id="UP000587991">
    <property type="component" value="Unassembled WGS sequence"/>
</dbReference>
<accession>A0A847SEI0</accession>
<keyword evidence="2" id="KW-1185">Reference proteome</keyword>
<organism evidence="1 2">
    <name type="scientific">Leeia aquatica</name>
    <dbReference type="NCBI Taxonomy" id="2725557"/>
    <lineage>
        <taxon>Bacteria</taxon>
        <taxon>Pseudomonadati</taxon>
        <taxon>Pseudomonadota</taxon>
        <taxon>Betaproteobacteria</taxon>
        <taxon>Neisseriales</taxon>
        <taxon>Leeiaceae</taxon>
        <taxon>Leeia</taxon>
    </lineage>
</organism>
<reference evidence="1 2" key="1">
    <citation type="submission" date="2020-04" db="EMBL/GenBank/DDBJ databases">
        <title>Draft genome of Leeia sp. IMCC25680.</title>
        <authorList>
            <person name="Song J."/>
            <person name="Cho J.-C."/>
        </authorList>
    </citation>
    <scope>NUCLEOTIDE SEQUENCE [LARGE SCALE GENOMIC DNA]</scope>
    <source>
        <strain evidence="1 2">IMCC25680</strain>
    </source>
</reference>
<dbReference type="EMBL" id="JABAIM010000002">
    <property type="protein sequence ID" value="NLR75598.1"/>
    <property type="molecule type" value="Genomic_DNA"/>
</dbReference>
<sequence length="151" mass="17232">MLHELIHRLTGHELQAEDVQHIVAVVDAAPSQHRYAWATEVKDARLAALLEQLTDYLAIATQLDELHEQLCDWIELLPPFPPKNADVAPRYFRWLQDEIRHTPGRGGQVLLQIHRPWTTDWCTTVVHRADAAQIVALSSQQGWRFHAPATA</sequence>
<proteinExistence type="predicted"/>
<name>A0A847SEI0_9NEIS</name>
<comment type="caution">
    <text evidence="1">The sequence shown here is derived from an EMBL/GenBank/DDBJ whole genome shotgun (WGS) entry which is preliminary data.</text>
</comment>
<evidence type="ECO:0000313" key="2">
    <source>
        <dbReference type="Proteomes" id="UP000587991"/>
    </source>
</evidence>
<dbReference type="AlphaFoldDB" id="A0A847SEI0"/>
<gene>
    <name evidence="1" type="ORF">HF682_10540</name>
</gene>